<dbReference type="InterPro" id="IPR036249">
    <property type="entry name" value="Thioredoxin-like_sf"/>
</dbReference>
<dbReference type="KEGG" id="aful:116491149"/>
<evidence type="ECO:0000256" key="2">
    <source>
        <dbReference type="ARBA" id="ARBA00006073"/>
    </source>
</evidence>
<dbReference type="GeneID" id="116491149"/>
<dbReference type="CTD" id="84545"/>
<protein>
    <recommendedName>
        <fullName evidence="6">Large ribosomal subunit protein mL43</fullName>
    </recommendedName>
</protein>
<evidence type="ECO:0000256" key="4">
    <source>
        <dbReference type="ARBA" id="ARBA00023128"/>
    </source>
</evidence>
<proteinExistence type="inferred from homology"/>
<reference evidence="10" key="1">
    <citation type="submission" date="2025-08" db="UniProtKB">
        <authorList>
            <consortium name="RefSeq"/>
        </authorList>
    </citation>
    <scope>IDENTIFICATION</scope>
    <source>
        <tissue evidence="10">Lung</tissue>
    </source>
</reference>
<gene>
    <name evidence="10" type="primary">MRPL43</name>
</gene>
<dbReference type="GO" id="GO:0003735">
    <property type="term" value="F:structural constituent of ribosome"/>
    <property type="evidence" value="ECO:0007669"/>
    <property type="project" value="InterPro"/>
</dbReference>
<dbReference type="GO" id="GO:0032543">
    <property type="term" value="P:mitochondrial translation"/>
    <property type="evidence" value="ECO:0007669"/>
    <property type="project" value="InterPro"/>
</dbReference>
<feature type="region of interest" description="Disordered" evidence="7">
    <location>
        <begin position="121"/>
        <end position="151"/>
    </location>
</feature>
<evidence type="ECO:0000259" key="8">
    <source>
        <dbReference type="SMART" id="SM00916"/>
    </source>
</evidence>
<dbReference type="InterPro" id="IPR007741">
    <property type="entry name" value="Ribosomal_mL43/mS25/NADH_DH"/>
</dbReference>
<accession>A0A6J3D5X0</accession>
<evidence type="ECO:0000313" key="10">
    <source>
        <dbReference type="RefSeq" id="XP_032046786.1"/>
    </source>
</evidence>
<feature type="domain" description="Ribosomal protein/NADH dehydrogenase" evidence="8">
    <location>
        <begin position="35"/>
        <end position="108"/>
    </location>
</feature>
<keyword evidence="9" id="KW-1185">Reference proteome</keyword>
<evidence type="ECO:0000256" key="1">
    <source>
        <dbReference type="ARBA" id="ARBA00004173"/>
    </source>
</evidence>
<dbReference type="PANTHER" id="PTHR21396:SF2">
    <property type="entry name" value="LARGE RIBOSOMAL SUBUNIT PROTEIN ML43"/>
    <property type="match status" value="1"/>
</dbReference>
<evidence type="ECO:0000256" key="3">
    <source>
        <dbReference type="ARBA" id="ARBA00022980"/>
    </source>
</evidence>
<comment type="similarity">
    <text evidence="2">Belongs to the mitochondrion-specific ribosomal protein mL43 family.</text>
</comment>
<keyword evidence="5" id="KW-0687">Ribonucleoprotein</keyword>
<evidence type="ECO:0000256" key="7">
    <source>
        <dbReference type="SAM" id="MobiDB-lite"/>
    </source>
</evidence>
<sequence length="151" mass="16616">MTARGAPSRFLGAALCCGLGRYVRQLQRLQLLFSPVAPDARGARQFVEERAAEFARGHPEVVLYVRNEGGAAPVLRAEYLNGTVREELIANKSSEEIAQLATKLANQSGLDMVRIRKPFHTDNPSIQGQWHPLTNKPPALLLRGPRLAPPQ</sequence>
<dbReference type="InParanoid" id="A0A6J3D5X0"/>
<evidence type="ECO:0000256" key="5">
    <source>
        <dbReference type="ARBA" id="ARBA00023274"/>
    </source>
</evidence>
<name>A0A6J3D5X0_AYTFU</name>
<dbReference type="InterPro" id="IPR039927">
    <property type="entry name" value="Ribosomal_mL43"/>
</dbReference>
<dbReference type="Pfam" id="PF05047">
    <property type="entry name" value="L51_S25_CI-B8"/>
    <property type="match status" value="1"/>
</dbReference>
<dbReference type="Gene3D" id="3.40.30.10">
    <property type="entry name" value="Glutaredoxin"/>
    <property type="match status" value="1"/>
</dbReference>
<dbReference type="GO" id="GO:0005762">
    <property type="term" value="C:mitochondrial large ribosomal subunit"/>
    <property type="evidence" value="ECO:0007669"/>
    <property type="project" value="TreeGrafter"/>
</dbReference>
<feature type="compositionally biased region" description="Low complexity" evidence="7">
    <location>
        <begin position="137"/>
        <end position="151"/>
    </location>
</feature>
<comment type="subcellular location">
    <subcellularLocation>
        <location evidence="1">Mitochondrion</location>
    </subcellularLocation>
</comment>
<keyword evidence="3 10" id="KW-0689">Ribosomal protein</keyword>
<dbReference type="SMART" id="SM00916">
    <property type="entry name" value="L51_S25_CI-B8"/>
    <property type="match status" value="1"/>
</dbReference>
<dbReference type="PANTHER" id="PTHR21396">
    <property type="entry name" value="39S RIBOSOMAL PROTEIN L43"/>
    <property type="match status" value="1"/>
</dbReference>
<evidence type="ECO:0000256" key="6">
    <source>
        <dbReference type="ARBA" id="ARBA00035188"/>
    </source>
</evidence>
<organism evidence="9 10">
    <name type="scientific">Aythya fuligula</name>
    <name type="common">Tufted duck</name>
    <name type="synonym">Anas fuligula</name>
    <dbReference type="NCBI Taxonomy" id="219594"/>
    <lineage>
        <taxon>Eukaryota</taxon>
        <taxon>Metazoa</taxon>
        <taxon>Chordata</taxon>
        <taxon>Craniata</taxon>
        <taxon>Vertebrata</taxon>
        <taxon>Euteleostomi</taxon>
        <taxon>Archelosauria</taxon>
        <taxon>Archosauria</taxon>
        <taxon>Dinosauria</taxon>
        <taxon>Saurischia</taxon>
        <taxon>Theropoda</taxon>
        <taxon>Coelurosauria</taxon>
        <taxon>Aves</taxon>
        <taxon>Neognathae</taxon>
        <taxon>Galloanserae</taxon>
        <taxon>Anseriformes</taxon>
        <taxon>Anatidae</taxon>
        <taxon>Aythyinae</taxon>
        <taxon>Aythya</taxon>
    </lineage>
</organism>
<dbReference type="RefSeq" id="XP_032046786.1">
    <property type="nucleotide sequence ID" value="XM_032190895.1"/>
</dbReference>
<keyword evidence="4" id="KW-0496">Mitochondrion</keyword>
<evidence type="ECO:0000313" key="9">
    <source>
        <dbReference type="Proteomes" id="UP000504639"/>
    </source>
</evidence>
<dbReference type="SUPFAM" id="SSF52833">
    <property type="entry name" value="Thioredoxin-like"/>
    <property type="match status" value="1"/>
</dbReference>
<dbReference type="Proteomes" id="UP000504639">
    <property type="component" value="Chromosome 7"/>
</dbReference>
<dbReference type="AlphaFoldDB" id="A0A6J3D5X0"/>